<dbReference type="FunFam" id="3.40.50.720:FF:000077">
    <property type="entry name" value="L-threonine 3-dehydrogenase, mitochondrial"/>
    <property type="match status" value="1"/>
</dbReference>
<comment type="similarity">
    <text evidence="1">Belongs to the NAD(P)-dependent epimerase/dehydratase family.</text>
</comment>
<comment type="pathway">
    <text evidence="4">Amino-acid degradation; L-threonine degradation via oxydo-reductase pathway; glycine from L-threonine: step 1/2.</text>
</comment>
<evidence type="ECO:0000313" key="8">
    <source>
        <dbReference type="EMBL" id="LAC28031.1"/>
    </source>
</evidence>
<name>A0A6A7GBG0_9CRUS</name>
<feature type="domain" description="NAD-dependent epimerase/dehydratase" evidence="7">
    <location>
        <begin position="38"/>
        <end position="272"/>
    </location>
</feature>
<dbReference type="PANTHER" id="PTHR42687:SF1">
    <property type="entry name" value="L-THREONINE 3-DEHYDROGENASE, MITOCHONDRIAL"/>
    <property type="match status" value="1"/>
</dbReference>
<dbReference type="InterPro" id="IPR036291">
    <property type="entry name" value="NAD(P)-bd_dom_sf"/>
</dbReference>
<dbReference type="PANTHER" id="PTHR42687">
    <property type="entry name" value="L-THREONINE 3-DEHYDROGENASE"/>
    <property type="match status" value="1"/>
</dbReference>
<evidence type="ECO:0000256" key="5">
    <source>
        <dbReference type="ARBA" id="ARBA00066604"/>
    </source>
</evidence>
<evidence type="ECO:0000259" key="7">
    <source>
        <dbReference type="Pfam" id="PF01370"/>
    </source>
</evidence>
<dbReference type="Gene3D" id="3.40.50.720">
    <property type="entry name" value="NAD(P)-binding Rossmann-like Domain"/>
    <property type="match status" value="1"/>
</dbReference>
<dbReference type="InterPro" id="IPR001509">
    <property type="entry name" value="Epimerase_deHydtase"/>
</dbReference>
<dbReference type="Pfam" id="PF01370">
    <property type="entry name" value="Epimerase"/>
    <property type="match status" value="1"/>
</dbReference>
<dbReference type="AlphaFoldDB" id="A0A6A7GBG0"/>
<comment type="catalytic activity">
    <reaction evidence="2">
        <text>L-threonine + NAD(+) = (2S)-2-amino-3-oxobutanoate + NADH + H(+)</text>
        <dbReference type="Rhea" id="RHEA:13161"/>
        <dbReference type="ChEBI" id="CHEBI:15378"/>
        <dbReference type="ChEBI" id="CHEBI:57540"/>
        <dbReference type="ChEBI" id="CHEBI:57926"/>
        <dbReference type="ChEBI" id="CHEBI:57945"/>
        <dbReference type="ChEBI" id="CHEBI:78948"/>
        <dbReference type="EC" id="1.1.1.103"/>
    </reaction>
</comment>
<dbReference type="GO" id="GO:0006567">
    <property type="term" value="P:L-threonine catabolic process"/>
    <property type="evidence" value="ECO:0007669"/>
    <property type="project" value="TreeGrafter"/>
</dbReference>
<reference evidence="8" key="1">
    <citation type="submission" date="2017-11" db="EMBL/GenBank/DDBJ databases">
        <title>The sensing device of the deep-sea amphipod.</title>
        <authorList>
            <person name="Kobayashi H."/>
            <person name="Nagahama T."/>
            <person name="Arai W."/>
            <person name="Sasagawa Y."/>
            <person name="Umeda M."/>
            <person name="Hayashi T."/>
            <person name="Nikaido I."/>
            <person name="Watanabe H."/>
            <person name="Oguri K."/>
            <person name="Kitazato H."/>
            <person name="Fujioka K."/>
            <person name="Kido Y."/>
            <person name="Takami H."/>
        </authorList>
    </citation>
    <scope>NUCLEOTIDE SEQUENCE</scope>
    <source>
        <tissue evidence="8">Whole body</tissue>
    </source>
</reference>
<evidence type="ECO:0000256" key="2">
    <source>
        <dbReference type="ARBA" id="ARBA00050613"/>
    </source>
</evidence>
<sequence>MFSAFRRKIALASPIVSGSRSRRLFSTQLHNIANPPRILVTGAVGQIGSELVPFLRKRYGVNNVIASDVSEIHSSSAEGPYVQADIMKFDKLDEVIQKHDINFVIHLACVLSAIGEQIPVLALKVNTRGIENILELARINKLRVYAPSSIAIYGPTTPKDETPQECVARPTTIYGITKVYTELIGEYYHQRFGVDFRSLRYPGIISSEAQPGGGTTDYAVEIYHEAIANKKYTCFLKEDTKMPMMYMPDTLRGTIQLIEAPEETLTQRSYNLTGMSFTPAEMAKEIQKEIPEFQIDYSPDFRQAIAESWPRSIDDSVARRDWNWKPEFNLSSMTKHIISRLREKKNLPST</sequence>
<organism evidence="8">
    <name type="scientific">Hirondellea gigas</name>
    <dbReference type="NCBI Taxonomy" id="1518452"/>
    <lineage>
        <taxon>Eukaryota</taxon>
        <taxon>Metazoa</taxon>
        <taxon>Ecdysozoa</taxon>
        <taxon>Arthropoda</taxon>
        <taxon>Crustacea</taxon>
        <taxon>Multicrustacea</taxon>
        <taxon>Malacostraca</taxon>
        <taxon>Eumalacostraca</taxon>
        <taxon>Peracarida</taxon>
        <taxon>Amphipoda</taxon>
        <taxon>Amphilochidea</taxon>
        <taxon>Lysianassida</taxon>
        <taxon>Lysianassidira</taxon>
        <taxon>Lysianassoidea</taxon>
        <taxon>Lysianassidae</taxon>
        <taxon>Hirondellea</taxon>
    </lineage>
</organism>
<evidence type="ECO:0000256" key="3">
    <source>
        <dbReference type="ARBA" id="ARBA00059023"/>
    </source>
</evidence>
<evidence type="ECO:0000256" key="4">
    <source>
        <dbReference type="ARBA" id="ARBA00060557"/>
    </source>
</evidence>
<dbReference type="SUPFAM" id="SSF51735">
    <property type="entry name" value="NAD(P)-binding Rossmann-fold domains"/>
    <property type="match status" value="1"/>
</dbReference>
<dbReference type="GO" id="GO:0008743">
    <property type="term" value="F:L-threonine 3-dehydrogenase activity"/>
    <property type="evidence" value="ECO:0007669"/>
    <property type="project" value="UniProtKB-EC"/>
</dbReference>
<comment type="function">
    <text evidence="3">Catalyzes the NAD(+)-dependent oxidation of L-threonine to 2-amino-3-ketobutyrate, mediating L-threonine catabolism.</text>
</comment>
<evidence type="ECO:0000256" key="6">
    <source>
        <dbReference type="ARBA" id="ARBA00069940"/>
    </source>
</evidence>
<evidence type="ECO:0000256" key="1">
    <source>
        <dbReference type="ARBA" id="ARBA00007637"/>
    </source>
</evidence>
<dbReference type="InterPro" id="IPR051225">
    <property type="entry name" value="NAD(P)_epim/dehydratase"/>
</dbReference>
<accession>A0A6A7GBG0</accession>
<dbReference type="EMBL" id="IACT01008919">
    <property type="protein sequence ID" value="LAC28031.1"/>
    <property type="molecule type" value="mRNA"/>
</dbReference>
<dbReference type="EC" id="1.1.1.103" evidence="5"/>
<proteinExistence type="evidence at transcript level"/>
<protein>
    <recommendedName>
        <fullName evidence="6">L-threonine 3-dehydrogenase, mitochondrial</fullName>
        <ecNumber evidence="5">1.1.1.103</ecNumber>
    </recommendedName>
</protein>